<protein>
    <submittedName>
        <fullName evidence="1">Uncharacterized protein</fullName>
    </submittedName>
</protein>
<evidence type="ECO:0000313" key="2">
    <source>
        <dbReference type="Proteomes" id="UP001206067"/>
    </source>
</evidence>
<dbReference type="RefSeq" id="WP_257596344.1">
    <property type="nucleotide sequence ID" value="NZ_JANKHH010000006.1"/>
</dbReference>
<gene>
    <name evidence="1" type="ORF">NSO95_11190</name>
</gene>
<accession>A0ABT1XVR3</accession>
<organism evidence="1 2">
    <name type="scientific">Parerythrobacter lacustris</name>
    <dbReference type="NCBI Taxonomy" id="2969984"/>
    <lineage>
        <taxon>Bacteria</taxon>
        <taxon>Pseudomonadati</taxon>
        <taxon>Pseudomonadota</taxon>
        <taxon>Alphaproteobacteria</taxon>
        <taxon>Sphingomonadales</taxon>
        <taxon>Erythrobacteraceae</taxon>
        <taxon>Parerythrobacter</taxon>
    </lineage>
</organism>
<dbReference type="Proteomes" id="UP001206067">
    <property type="component" value="Unassembled WGS sequence"/>
</dbReference>
<evidence type="ECO:0000313" key="1">
    <source>
        <dbReference type="EMBL" id="MCR2834512.1"/>
    </source>
</evidence>
<reference evidence="1 2" key="1">
    <citation type="submission" date="2022-08" db="EMBL/GenBank/DDBJ databases">
        <title>Polyphasic taxonomy analysis of Qipengyuania sp.RS5-5.</title>
        <authorList>
            <person name="Xamxidin M."/>
            <person name="Wu M."/>
        </authorList>
    </citation>
    <scope>NUCLEOTIDE SEQUENCE [LARGE SCALE GENOMIC DNA]</scope>
    <source>
        <strain evidence="1 2">RS5-5</strain>
    </source>
</reference>
<comment type="caution">
    <text evidence="1">The sequence shown here is derived from an EMBL/GenBank/DDBJ whole genome shotgun (WGS) entry which is preliminary data.</text>
</comment>
<keyword evidence="2" id="KW-1185">Reference proteome</keyword>
<sequence>MTPGVFKFSGRIAEGDPRHTMIESMDDVAAGGLIIAPNYVPSSWGAVPQYAAPVVDTVTGYAPATDCNGYFMSDKYQPNNNCYAYGCNFASNSFPQPGRASGAPNLFSNFTPQQVISNAESDGLINIGSTVADIASHAATGATGHYVALMFSTPENSIGGDPNANWPGDYHWARCDVLSSPMSWSQKDGGDQVTNFDFAGNPITDPSTANWTVNQGPISSTDANEYIVTYDFLTFMFVPNGAVNIL</sequence>
<dbReference type="EMBL" id="JANKHH010000006">
    <property type="protein sequence ID" value="MCR2834512.1"/>
    <property type="molecule type" value="Genomic_DNA"/>
</dbReference>
<proteinExistence type="predicted"/>
<name>A0ABT1XVR3_9SPHN</name>